<comment type="subunit">
    <text evidence="2 13">Homotrimer.</text>
</comment>
<gene>
    <name evidence="15" type="primary">nirK</name>
    <name evidence="15" type="ORF">ACCI49_22670</name>
</gene>
<keyword evidence="8 13" id="KW-0560">Oxidoreductase</keyword>
<dbReference type="Pfam" id="PF07732">
    <property type="entry name" value="Cu-oxidase_3"/>
    <property type="match status" value="1"/>
</dbReference>
<comment type="similarity">
    <text evidence="1 13">Belongs to the multicopper oxidase family.</text>
</comment>
<dbReference type="NCBIfam" id="TIGR02376">
    <property type="entry name" value="Cu_nitrite_red"/>
    <property type="match status" value="1"/>
</dbReference>
<protein>
    <recommendedName>
        <fullName evidence="4 13">Copper-containing nitrite reductase</fullName>
        <ecNumber evidence="3 13">1.7.2.1</ecNumber>
    </recommendedName>
</protein>
<dbReference type="InterPro" id="IPR001287">
    <property type="entry name" value="NO2-reductase_Cu"/>
</dbReference>
<evidence type="ECO:0000256" key="10">
    <source>
        <dbReference type="ARBA" id="ARBA00023008"/>
    </source>
</evidence>
<proteinExistence type="inferred from homology"/>
<evidence type="ECO:0000256" key="2">
    <source>
        <dbReference type="ARBA" id="ARBA00011233"/>
    </source>
</evidence>
<comment type="cofactor">
    <cofactor evidence="13">
        <name>Cu(2+)</name>
        <dbReference type="ChEBI" id="CHEBI:29036"/>
    </cofactor>
    <text evidence="13">Binds 1 Cu(+) ion.</text>
</comment>
<feature type="domain" description="Cytochrome c" evidence="14">
    <location>
        <begin position="372"/>
        <end position="460"/>
    </location>
</feature>
<keyword evidence="7" id="KW-0677">Repeat</keyword>
<evidence type="ECO:0000259" key="14">
    <source>
        <dbReference type="PROSITE" id="PS51007"/>
    </source>
</evidence>
<dbReference type="InterPro" id="IPR051459">
    <property type="entry name" value="Cytochrome_c-type_DH"/>
</dbReference>
<dbReference type="InterPro" id="IPR011707">
    <property type="entry name" value="Cu-oxidase-like_N"/>
</dbReference>
<keyword evidence="6 12" id="KW-0479">Metal-binding</keyword>
<dbReference type="InterPro" id="IPR036909">
    <property type="entry name" value="Cyt_c-like_dom_sf"/>
</dbReference>
<name>A0ABV4P6F9_9GAMM</name>
<evidence type="ECO:0000256" key="7">
    <source>
        <dbReference type="ARBA" id="ARBA00022737"/>
    </source>
</evidence>
<dbReference type="EC" id="1.7.2.1" evidence="3 13"/>
<dbReference type="InterPro" id="IPR009056">
    <property type="entry name" value="Cyt_c-like_dom"/>
</dbReference>
<dbReference type="Pfam" id="PF00034">
    <property type="entry name" value="Cytochrom_C"/>
    <property type="match status" value="1"/>
</dbReference>
<keyword evidence="9 12" id="KW-0408">Iron</keyword>
<dbReference type="RefSeq" id="WP_371841507.1">
    <property type="nucleotide sequence ID" value="NZ_JBGMEK010000124.1"/>
</dbReference>
<evidence type="ECO:0000256" key="1">
    <source>
        <dbReference type="ARBA" id="ARBA00010609"/>
    </source>
</evidence>
<dbReference type="Gene3D" id="1.10.760.10">
    <property type="entry name" value="Cytochrome c-like domain"/>
    <property type="match status" value="1"/>
</dbReference>
<comment type="catalytic activity">
    <reaction evidence="11 13">
        <text>nitric oxide + Fe(III)-[cytochrome c] + H2O = Fe(II)-[cytochrome c] + nitrite + 2 H(+)</text>
        <dbReference type="Rhea" id="RHEA:15233"/>
        <dbReference type="Rhea" id="RHEA-COMP:10350"/>
        <dbReference type="Rhea" id="RHEA-COMP:14399"/>
        <dbReference type="ChEBI" id="CHEBI:15377"/>
        <dbReference type="ChEBI" id="CHEBI:15378"/>
        <dbReference type="ChEBI" id="CHEBI:16301"/>
        <dbReference type="ChEBI" id="CHEBI:16480"/>
        <dbReference type="ChEBI" id="CHEBI:29033"/>
        <dbReference type="ChEBI" id="CHEBI:29034"/>
        <dbReference type="EC" id="1.7.2.1"/>
    </reaction>
</comment>
<organism evidence="15 16">
    <name type="scientific">Microbulbifer epialgicus</name>
    <dbReference type="NCBI Taxonomy" id="393907"/>
    <lineage>
        <taxon>Bacteria</taxon>
        <taxon>Pseudomonadati</taxon>
        <taxon>Pseudomonadota</taxon>
        <taxon>Gammaproteobacteria</taxon>
        <taxon>Cellvibrionales</taxon>
        <taxon>Microbulbiferaceae</taxon>
        <taxon>Microbulbifer</taxon>
    </lineage>
</organism>
<evidence type="ECO:0000256" key="5">
    <source>
        <dbReference type="ARBA" id="ARBA00022617"/>
    </source>
</evidence>
<accession>A0ABV4P6F9</accession>
<dbReference type="CDD" id="cd11020">
    <property type="entry name" value="CuRO_1_CuNIR"/>
    <property type="match status" value="1"/>
</dbReference>
<evidence type="ECO:0000256" key="9">
    <source>
        <dbReference type="ARBA" id="ARBA00023004"/>
    </source>
</evidence>
<dbReference type="SUPFAM" id="SSF49503">
    <property type="entry name" value="Cupredoxins"/>
    <property type="match status" value="2"/>
</dbReference>
<comment type="caution">
    <text evidence="15">The sequence shown here is derived from an EMBL/GenBank/DDBJ whole genome shotgun (WGS) entry which is preliminary data.</text>
</comment>
<dbReference type="PANTHER" id="PTHR35008:SF8">
    <property type="entry name" value="ALCOHOL DEHYDROGENASE CYTOCHROME C SUBUNIT"/>
    <property type="match status" value="1"/>
</dbReference>
<evidence type="ECO:0000256" key="4">
    <source>
        <dbReference type="ARBA" id="ARBA00017290"/>
    </source>
</evidence>
<dbReference type="PANTHER" id="PTHR35008">
    <property type="entry name" value="BLL4482 PROTEIN-RELATED"/>
    <property type="match status" value="1"/>
</dbReference>
<sequence length="478" mass="51668">MITSREHKKNYFRTVMLALVGTIWTMDSPTVAAESPELPTEHAILTSAPLVPPPITRDYPAKVIVTLETIEKVGRLSDGVDYTFWTFGGQVPGSFIRIREGDHVEFNLNNHPSSKMPHNIDLHAVTGPGGGATSSFTAPGHSSQFSFKALNPGLYVYHCATAPVGMHIANGMYGLILVEPKEGLPKVDKEYYIMQSEFYTKGNYGEEGLQPFDMTKALSEIPDYVVFNGSVGAITGDKSMRANVGETVRLYVGNGGPNLVSSFHVIGEIFDKVYVEGGDMVNRHVQSTLIPAGGSAIVEFLVDVPGTFILVDHSIFRAFNKGALGMLKTDGAEDLAIYSGKQKDSIYLPEGGGIQSIADSGSTMAKAKNKEERILFGKRTYDQNCMACHQPNGKGIPGAFPPLAGSDYLLTKPKRSIDVLLNGLSGKITVSGQTYDGVMPAVQLSDESIANVLTYVLNSWGNNGGEILPEQVVEKRMH</sequence>
<evidence type="ECO:0000256" key="11">
    <source>
        <dbReference type="ARBA" id="ARBA00049340"/>
    </source>
</evidence>
<dbReference type="SUPFAM" id="SSF46626">
    <property type="entry name" value="Cytochrome c"/>
    <property type="match status" value="1"/>
</dbReference>
<dbReference type="GO" id="GO:0050421">
    <property type="term" value="F:nitrite reductase (NO-forming) activity"/>
    <property type="evidence" value="ECO:0007669"/>
    <property type="project" value="UniProtKB-EC"/>
</dbReference>
<evidence type="ECO:0000256" key="13">
    <source>
        <dbReference type="RuleBase" id="RU365025"/>
    </source>
</evidence>
<keyword evidence="5 12" id="KW-0349">Heme</keyword>
<evidence type="ECO:0000256" key="12">
    <source>
        <dbReference type="PROSITE-ProRule" id="PRU00433"/>
    </source>
</evidence>
<dbReference type="PRINTS" id="PR00695">
    <property type="entry name" value="CUNO2RDTASE"/>
</dbReference>
<evidence type="ECO:0000313" key="16">
    <source>
        <dbReference type="Proteomes" id="UP001569428"/>
    </source>
</evidence>
<dbReference type="PROSITE" id="PS51007">
    <property type="entry name" value="CYTC"/>
    <property type="match status" value="1"/>
</dbReference>
<evidence type="ECO:0000313" key="15">
    <source>
        <dbReference type="EMBL" id="MFA0813696.1"/>
    </source>
</evidence>
<dbReference type="Proteomes" id="UP001569428">
    <property type="component" value="Unassembled WGS sequence"/>
</dbReference>
<keyword evidence="10 13" id="KW-0186">Copper</keyword>
<reference evidence="15 16" key="1">
    <citation type="submission" date="2024-08" db="EMBL/GenBank/DDBJ databases">
        <authorList>
            <person name="Ishaq N."/>
        </authorList>
    </citation>
    <scope>NUCLEOTIDE SEQUENCE [LARGE SCALE GENOMIC DNA]</scope>
    <source>
        <strain evidence="15 16">DSM 18651</strain>
    </source>
</reference>
<dbReference type="EMBL" id="JBGMEK010000124">
    <property type="protein sequence ID" value="MFA0813696.1"/>
    <property type="molecule type" value="Genomic_DNA"/>
</dbReference>
<evidence type="ECO:0000256" key="6">
    <source>
        <dbReference type="ARBA" id="ARBA00022723"/>
    </source>
</evidence>
<dbReference type="Gene3D" id="2.60.40.420">
    <property type="entry name" value="Cupredoxins - blue copper proteins"/>
    <property type="match status" value="2"/>
</dbReference>
<evidence type="ECO:0000256" key="3">
    <source>
        <dbReference type="ARBA" id="ARBA00011882"/>
    </source>
</evidence>
<keyword evidence="16" id="KW-1185">Reference proteome</keyword>
<evidence type="ECO:0000256" key="8">
    <source>
        <dbReference type="ARBA" id="ARBA00023002"/>
    </source>
</evidence>
<comment type="cofactor">
    <cofactor evidence="13">
        <name>Cu(+)</name>
        <dbReference type="ChEBI" id="CHEBI:49552"/>
    </cofactor>
    <text evidence="13">Binds 1 Cu(+) ion.</text>
</comment>
<dbReference type="InterPro" id="IPR008972">
    <property type="entry name" value="Cupredoxin"/>
</dbReference>
<dbReference type="CDD" id="cd04208">
    <property type="entry name" value="CuRO_2_CuNIR"/>
    <property type="match status" value="1"/>
</dbReference>